<evidence type="ECO:0000313" key="2">
    <source>
        <dbReference type="Proteomes" id="UP000515789"/>
    </source>
</evidence>
<dbReference type="AlphaFoldDB" id="A0A7G5MPA8"/>
<dbReference type="EMBL" id="CP039126">
    <property type="protein sequence ID" value="QMW76451.1"/>
    <property type="molecule type" value="Genomic_DNA"/>
</dbReference>
<proteinExistence type="predicted"/>
<protein>
    <submittedName>
        <fullName evidence="1">Uncharacterized protein</fullName>
    </submittedName>
</protein>
<evidence type="ECO:0000313" key="1">
    <source>
        <dbReference type="EMBL" id="QMW76451.1"/>
    </source>
</evidence>
<reference evidence="1 2" key="1">
    <citation type="submission" date="2019-04" db="EMBL/GenBank/DDBJ databases">
        <authorList>
            <person name="Schori C."/>
            <person name="Ahrens C."/>
        </authorList>
    </citation>
    <scope>NUCLEOTIDE SEQUENCE [LARGE SCALE GENOMIC DNA]</scope>
    <source>
        <strain evidence="1 2">DSM 2950</strain>
    </source>
</reference>
<dbReference type="RefSeq" id="WP_018595572.1">
    <property type="nucleotide sequence ID" value="NZ_CABLBP010000003.1"/>
</dbReference>
<organism evidence="1 2">
    <name type="scientific">Blautia producta</name>
    <dbReference type="NCBI Taxonomy" id="33035"/>
    <lineage>
        <taxon>Bacteria</taxon>
        <taxon>Bacillati</taxon>
        <taxon>Bacillota</taxon>
        <taxon>Clostridia</taxon>
        <taxon>Lachnospirales</taxon>
        <taxon>Lachnospiraceae</taxon>
        <taxon>Blautia</taxon>
    </lineage>
</organism>
<gene>
    <name evidence="1" type="ORF">E5259_01920</name>
</gene>
<name>A0A7G5MPA8_9FIRM</name>
<dbReference type="Proteomes" id="UP000515789">
    <property type="component" value="Chromosome"/>
</dbReference>
<sequence>MRKEKFKIKCPKRIQFGDPMYFEDYKNEPERLKKLVVDYKPKPEFKAGVVLTEMEYPEFLV</sequence>
<accession>A0A7G5MPA8</accession>
<dbReference type="GeneID" id="75052878"/>